<evidence type="ECO:0000256" key="1">
    <source>
        <dbReference type="SAM" id="SignalP"/>
    </source>
</evidence>
<name>A0A419X9V3_9BACT</name>
<protein>
    <recommendedName>
        <fullName evidence="4">Outer membrane protein with beta-barrel domain</fullName>
    </recommendedName>
</protein>
<sequence length="213" mass="25285">MFFQKNSLLLVLLMFCWLTSQSQEKYYQYSKSTSKNKVDLDLITEFEIGFHAGPNWTIGNTRKIASFGQVYSLNMGWNDGKFYFGTEFNLRFWDEILNDSKANRVDFNNQQFLWLLHIKYYVIKGDVQPFLGVGTDFLSLIDHAINPSDDDYTDYRYHERQKFLNYNAWFVPTAGVRIKIRRYMFAEISSTLDISDNYNSMRLQVGFIYQPQF</sequence>
<dbReference type="RefSeq" id="WP_120239266.1">
    <property type="nucleotide sequence ID" value="NZ_RAPQ01000008.1"/>
</dbReference>
<feature type="signal peptide" evidence="1">
    <location>
        <begin position="1"/>
        <end position="22"/>
    </location>
</feature>
<evidence type="ECO:0008006" key="4">
    <source>
        <dbReference type="Google" id="ProtNLM"/>
    </source>
</evidence>
<organism evidence="2 3">
    <name type="scientific">Marinifilum flexuosum</name>
    <dbReference type="NCBI Taxonomy" id="1117708"/>
    <lineage>
        <taxon>Bacteria</taxon>
        <taxon>Pseudomonadati</taxon>
        <taxon>Bacteroidota</taxon>
        <taxon>Bacteroidia</taxon>
        <taxon>Marinilabiliales</taxon>
        <taxon>Marinifilaceae</taxon>
    </lineage>
</organism>
<evidence type="ECO:0000313" key="2">
    <source>
        <dbReference type="EMBL" id="RKE04495.1"/>
    </source>
</evidence>
<evidence type="ECO:0000313" key="3">
    <source>
        <dbReference type="Proteomes" id="UP000284531"/>
    </source>
</evidence>
<dbReference type="EMBL" id="RAPQ01000008">
    <property type="protein sequence ID" value="RKE04495.1"/>
    <property type="molecule type" value="Genomic_DNA"/>
</dbReference>
<accession>A0A419X9V3</accession>
<keyword evidence="1" id="KW-0732">Signal</keyword>
<dbReference type="Proteomes" id="UP000284531">
    <property type="component" value="Unassembled WGS sequence"/>
</dbReference>
<keyword evidence="3" id="KW-1185">Reference proteome</keyword>
<dbReference type="AlphaFoldDB" id="A0A419X9V3"/>
<comment type="caution">
    <text evidence="2">The sequence shown here is derived from an EMBL/GenBank/DDBJ whole genome shotgun (WGS) entry which is preliminary data.</text>
</comment>
<feature type="chain" id="PRO_5019322795" description="Outer membrane protein with beta-barrel domain" evidence="1">
    <location>
        <begin position="23"/>
        <end position="213"/>
    </location>
</feature>
<proteinExistence type="predicted"/>
<dbReference type="OrthoDB" id="1117060at2"/>
<gene>
    <name evidence="2" type="ORF">BXY64_1520</name>
</gene>
<reference evidence="2 3" key="1">
    <citation type="submission" date="2018-09" db="EMBL/GenBank/DDBJ databases">
        <title>Genomic Encyclopedia of Archaeal and Bacterial Type Strains, Phase II (KMG-II): from individual species to whole genera.</title>
        <authorList>
            <person name="Goeker M."/>
        </authorList>
    </citation>
    <scope>NUCLEOTIDE SEQUENCE [LARGE SCALE GENOMIC DNA]</scope>
    <source>
        <strain evidence="2 3">DSM 21950</strain>
    </source>
</reference>